<evidence type="ECO:0000313" key="2">
    <source>
        <dbReference type="Ensembl" id="ENSPSMP00000026807.1"/>
    </source>
</evidence>
<dbReference type="Ensembl" id="ENSPSMT00000031028.1">
    <property type="protein sequence ID" value="ENSPSMP00000026807.1"/>
    <property type="gene ID" value="ENSPSMG00000018781.1"/>
</dbReference>
<evidence type="ECO:0000313" key="3">
    <source>
        <dbReference type="Proteomes" id="UP000694414"/>
    </source>
</evidence>
<keyword evidence="3" id="KW-1185">Reference proteome</keyword>
<accession>A0A8C9A3R5</accession>
<feature type="domain" description="HSR" evidence="1">
    <location>
        <begin position="1"/>
        <end position="111"/>
    </location>
</feature>
<dbReference type="PROSITE" id="PS51414">
    <property type="entry name" value="HSR"/>
    <property type="match status" value="1"/>
</dbReference>
<proteinExistence type="predicted"/>
<reference evidence="2" key="2">
    <citation type="submission" date="2025-09" db="UniProtKB">
        <authorList>
            <consortium name="Ensembl"/>
        </authorList>
    </citation>
    <scope>IDENTIFICATION</scope>
</reference>
<dbReference type="GeneTree" id="ENSGT00940000155124"/>
<dbReference type="GO" id="GO:0000981">
    <property type="term" value="F:DNA-binding transcription factor activity, RNA polymerase II-specific"/>
    <property type="evidence" value="ECO:0007669"/>
    <property type="project" value="TreeGrafter"/>
</dbReference>
<reference evidence="2" key="1">
    <citation type="submission" date="2025-08" db="UniProtKB">
        <authorList>
            <consortium name="Ensembl"/>
        </authorList>
    </citation>
    <scope>IDENTIFICATION</scope>
</reference>
<dbReference type="InterPro" id="IPR004865">
    <property type="entry name" value="HSR_dom"/>
</dbReference>
<protein>
    <recommendedName>
        <fullName evidence="1">HSR domain-containing protein</fullName>
    </recommendedName>
</protein>
<dbReference type="PANTHER" id="PTHR46386">
    <property type="entry name" value="NUCLEAR BODY PROTEIN SP140"/>
    <property type="match status" value="1"/>
</dbReference>
<organism evidence="2 3">
    <name type="scientific">Prolemur simus</name>
    <name type="common">Greater bamboo lemur</name>
    <name type="synonym">Hapalemur simus</name>
    <dbReference type="NCBI Taxonomy" id="1328070"/>
    <lineage>
        <taxon>Eukaryota</taxon>
        <taxon>Metazoa</taxon>
        <taxon>Chordata</taxon>
        <taxon>Craniata</taxon>
        <taxon>Vertebrata</taxon>
        <taxon>Euteleostomi</taxon>
        <taxon>Mammalia</taxon>
        <taxon>Eutheria</taxon>
        <taxon>Euarchontoglires</taxon>
        <taxon>Primates</taxon>
        <taxon>Strepsirrhini</taxon>
        <taxon>Lemuriformes</taxon>
        <taxon>Lemuridae</taxon>
        <taxon>Prolemur</taxon>
    </lineage>
</organism>
<dbReference type="Proteomes" id="UP000694414">
    <property type="component" value="Unplaced"/>
</dbReference>
<dbReference type="AlphaFoldDB" id="A0A8C9A3R5"/>
<name>A0A8C9A3R5_PROSS</name>
<dbReference type="PANTHER" id="PTHR46386:SF13">
    <property type="entry name" value="RIKEN CDNA A630001G21 GENE"/>
    <property type="match status" value="1"/>
</dbReference>
<sequence>MLAVLQKKNTLYEVFFNHFKENKVKIASAITKLFPFLESLRDRSFITNKIYTDSHEACINLVPVQRVVYNVLCRLEERFDCSLLEVLFSRVNLKEYPELIEIHKSFENVLQDKYSSQKSDGKETHKKHSIQPDCERGNYDWIKALFSGLLRGKGDRDLSSGGQIALLGRVLEGRGEGSQGSPCTDSKVTCLQVESKSTFGKWQRETFCPLTWRVESESKSELGV</sequence>
<dbReference type="InterPro" id="IPR043563">
    <property type="entry name" value="Sp110/Sp140/Sp140L-like"/>
</dbReference>
<dbReference type="Pfam" id="PF03172">
    <property type="entry name" value="HSR"/>
    <property type="match status" value="1"/>
</dbReference>
<dbReference type="GO" id="GO:0005634">
    <property type="term" value="C:nucleus"/>
    <property type="evidence" value="ECO:0007669"/>
    <property type="project" value="InterPro"/>
</dbReference>
<evidence type="ECO:0000259" key="1">
    <source>
        <dbReference type="PROSITE" id="PS51414"/>
    </source>
</evidence>